<gene>
    <name evidence="2" type="ORF">CPELLU_LOCUS13026</name>
</gene>
<comment type="caution">
    <text evidence="2">The sequence shown here is derived from an EMBL/GenBank/DDBJ whole genome shotgun (WGS) entry which is preliminary data.</text>
</comment>
<dbReference type="AlphaFoldDB" id="A0A9N9I7D6"/>
<dbReference type="InterPro" id="IPR053216">
    <property type="entry name" value="Appressorial_penetr-assoc"/>
</dbReference>
<feature type="signal peptide" evidence="1">
    <location>
        <begin position="1"/>
        <end position="24"/>
    </location>
</feature>
<organism evidence="2 3">
    <name type="scientific">Cetraspora pellucida</name>
    <dbReference type="NCBI Taxonomy" id="1433469"/>
    <lineage>
        <taxon>Eukaryota</taxon>
        <taxon>Fungi</taxon>
        <taxon>Fungi incertae sedis</taxon>
        <taxon>Mucoromycota</taxon>
        <taxon>Glomeromycotina</taxon>
        <taxon>Glomeromycetes</taxon>
        <taxon>Diversisporales</taxon>
        <taxon>Gigasporaceae</taxon>
        <taxon>Cetraspora</taxon>
    </lineage>
</organism>
<dbReference type="OrthoDB" id="2336871at2759"/>
<keyword evidence="3" id="KW-1185">Reference proteome</keyword>
<proteinExistence type="predicted"/>
<keyword evidence="1" id="KW-0732">Signal</keyword>
<dbReference type="PANTHER" id="PTHR34587">
    <property type="entry name" value="VWFA DOMAIN-CONTAINING PROTEIN"/>
    <property type="match status" value="1"/>
</dbReference>
<evidence type="ECO:0000256" key="1">
    <source>
        <dbReference type="SAM" id="SignalP"/>
    </source>
</evidence>
<name>A0A9N9I7D6_9GLOM</name>
<sequence>MGFKIRFITLFISVLWFLTTSTHATLTGATCQDTKLVTGNGTQNPDGTCVITQLGEIPTKNNMISTLILSPQNGQTITANQPFNVTTKTTGLNTGFFADAAKQYYTLSQSLGENGLINGHIHITIQLISGNNPPDPQLTAFFKGINDKADGSGNLAVQVPNGIPPGQYRICTMVSSESHQCVLMPVAVRGSQDDCIRIESK</sequence>
<protein>
    <submittedName>
        <fullName evidence="2">16619_t:CDS:1</fullName>
    </submittedName>
</protein>
<evidence type="ECO:0000313" key="3">
    <source>
        <dbReference type="Proteomes" id="UP000789759"/>
    </source>
</evidence>
<accession>A0A9N9I7D6</accession>
<feature type="chain" id="PRO_5040463404" evidence="1">
    <location>
        <begin position="25"/>
        <end position="201"/>
    </location>
</feature>
<dbReference type="PANTHER" id="PTHR34587:SF2">
    <property type="entry name" value="G-PROTEIN COUPLED RECEPTORS FAMILY 1 PROFILE DOMAIN-CONTAINING PROTEIN"/>
    <property type="match status" value="1"/>
</dbReference>
<dbReference type="EMBL" id="CAJVQA010013289">
    <property type="protein sequence ID" value="CAG8723197.1"/>
    <property type="molecule type" value="Genomic_DNA"/>
</dbReference>
<dbReference type="Proteomes" id="UP000789759">
    <property type="component" value="Unassembled WGS sequence"/>
</dbReference>
<evidence type="ECO:0000313" key="2">
    <source>
        <dbReference type="EMBL" id="CAG8723197.1"/>
    </source>
</evidence>
<reference evidence="2" key="1">
    <citation type="submission" date="2021-06" db="EMBL/GenBank/DDBJ databases">
        <authorList>
            <person name="Kallberg Y."/>
            <person name="Tangrot J."/>
            <person name="Rosling A."/>
        </authorList>
    </citation>
    <scope>NUCLEOTIDE SEQUENCE</scope>
    <source>
        <strain evidence="2">FL966</strain>
    </source>
</reference>